<evidence type="ECO:0000259" key="2">
    <source>
        <dbReference type="Pfam" id="PF18935"/>
    </source>
</evidence>
<reference evidence="4" key="1">
    <citation type="journal article" date="2019" name="Int. J. Syst. Evol. Microbiol.">
        <title>The Global Catalogue of Microorganisms (GCM) 10K type strain sequencing project: providing services to taxonomists for standard genome sequencing and annotation.</title>
        <authorList>
            <consortium name="The Broad Institute Genomics Platform"/>
            <consortium name="The Broad Institute Genome Sequencing Center for Infectious Disease"/>
            <person name="Wu L."/>
            <person name="Ma J."/>
        </authorList>
    </citation>
    <scope>NUCLEOTIDE SEQUENCE [LARGE SCALE GENOMIC DNA]</scope>
    <source>
        <strain evidence="4">KCTC 12708</strain>
    </source>
</reference>
<dbReference type="Pfam" id="PF18935">
    <property type="entry name" value="DUF5683"/>
    <property type="match status" value="1"/>
</dbReference>
<dbReference type="GeneID" id="94370099"/>
<accession>A0ABQ3BZ28</accession>
<gene>
    <name evidence="3" type="ORF">GCM10008088_24350</name>
</gene>
<feature type="chain" id="PRO_5047403625" description="DUF5683 domain-containing protein" evidence="1">
    <location>
        <begin position="21"/>
        <end position="192"/>
    </location>
</feature>
<feature type="signal peptide" evidence="1">
    <location>
        <begin position="1"/>
        <end position="20"/>
    </location>
</feature>
<feature type="domain" description="DUF5683" evidence="2">
    <location>
        <begin position="47"/>
        <end position="192"/>
    </location>
</feature>
<organism evidence="3 4">
    <name type="scientific">Mesonia mobilis</name>
    <dbReference type="NCBI Taxonomy" id="369791"/>
    <lineage>
        <taxon>Bacteria</taxon>
        <taxon>Pseudomonadati</taxon>
        <taxon>Bacteroidota</taxon>
        <taxon>Flavobacteriia</taxon>
        <taxon>Flavobacteriales</taxon>
        <taxon>Flavobacteriaceae</taxon>
        <taxon>Mesonia</taxon>
    </lineage>
</organism>
<proteinExistence type="predicted"/>
<name>A0ABQ3BZ28_9FLAO</name>
<evidence type="ECO:0000313" key="3">
    <source>
        <dbReference type="EMBL" id="GGZ61969.1"/>
    </source>
</evidence>
<evidence type="ECO:0000313" key="4">
    <source>
        <dbReference type="Proteomes" id="UP000615593"/>
    </source>
</evidence>
<dbReference type="Proteomes" id="UP000615593">
    <property type="component" value="Unassembled WGS sequence"/>
</dbReference>
<keyword evidence="4" id="KW-1185">Reference proteome</keyword>
<dbReference type="InterPro" id="IPR043738">
    <property type="entry name" value="DUF5683"/>
</dbReference>
<keyword evidence="1" id="KW-0732">Signal</keyword>
<evidence type="ECO:0000256" key="1">
    <source>
        <dbReference type="SAM" id="SignalP"/>
    </source>
</evidence>
<comment type="caution">
    <text evidence="3">The sequence shown here is derived from an EMBL/GenBank/DDBJ whole genome shotgun (WGS) entry which is preliminary data.</text>
</comment>
<sequence length="192" mass="22032">MKIKILLIVFAIFSTLQLKAQKDSLALRTERIAEVNDQEGKFKEYNPLAPAKAAFYSAIFPGLGQIYNGRYWKLPIVYGALGTSVAIYIHNDEQYNRYRDAYKRRLAGYNDDEFQGVLENDRLIDAQKQFRRNKELTILVTAAIYILNIVDANVDAHLQQFNVSNDLTLNPAIDVDHINRNINYGLSLNIKF</sequence>
<dbReference type="RefSeq" id="WP_027886280.1">
    <property type="nucleotide sequence ID" value="NZ_BMWY01000007.1"/>
</dbReference>
<protein>
    <recommendedName>
        <fullName evidence="2">DUF5683 domain-containing protein</fullName>
    </recommendedName>
</protein>
<dbReference type="EMBL" id="BMWY01000007">
    <property type="protein sequence ID" value="GGZ61969.1"/>
    <property type="molecule type" value="Genomic_DNA"/>
</dbReference>